<dbReference type="Pfam" id="PF00004">
    <property type="entry name" value="AAA"/>
    <property type="match status" value="1"/>
</dbReference>
<comment type="caution">
    <text evidence="2">The sequence shown here is derived from an EMBL/GenBank/DDBJ whole genome shotgun (WGS) entry which is preliminary data.</text>
</comment>
<dbReference type="FunFam" id="3.40.50.300:FF:002838">
    <property type="entry name" value="Uncharacterized ATPase YjoB"/>
    <property type="match status" value="1"/>
</dbReference>
<dbReference type="Proteomes" id="UP000308768">
    <property type="component" value="Unassembled WGS sequence"/>
</dbReference>
<dbReference type="AlphaFoldDB" id="A0A4U0WYD4"/>
<dbReference type="InterPro" id="IPR050168">
    <property type="entry name" value="AAA_ATPase_domain"/>
</dbReference>
<dbReference type="SUPFAM" id="SSF52540">
    <property type="entry name" value="P-loop containing nucleoside triphosphate hydrolases"/>
    <property type="match status" value="1"/>
</dbReference>
<evidence type="ECO:0000313" key="3">
    <source>
        <dbReference type="Proteomes" id="UP000308768"/>
    </source>
</evidence>
<dbReference type="GO" id="GO:0005634">
    <property type="term" value="C:nucleus"/>
    <property type="evidence" value="ECO:0007669"/>
    <property type="project" value="TreeGrafter"/>
</dbReference>
<feature type="domain" description="ATPase AAA-type core" evidence="1">
    <location>
        <begin position="199"/>
        <end position="319"/>
    </location>
</feature>
<dbReference type="GO" id="GO:1990275">
    <property type="term" value="F:preribosome binding"/>
    <property type="evidence" value="ECO:0007669"/>
    <property type="project" value="TreeGrafter"/>
</dbReference>
<organism evidence="2 3">
    <name type="scientific">Cryomyces minteri</name>
    <dbReference type="NCBI Taxonomy" id="331657"/>
    <lineage>
        <taxon>Eukaryota</taxon>
        <taxon>Fungi</taxon>
        <taxon>Dikarya</taxon>
        <taxon>Ascomycota</taxon>
        <taxon>Pezizomycotina</taxon>
        <taxon>Dothideomycetes</taxon>
        <taxon>Dothideomycetes incertae sedis</taxon>
        <taxon>Cryomyces</taxon>
    </lineage>
</organism>
<name>A0A4U0WYD4_9PEZI</name>
<protein>
    <recommendedName>
        <fullName evidence="1">ATPase AAA-type core domain-containing protein</fullName>
    </recommendedName>
</protein>
<dbReference type="OrthoDB" id="2115716at2759"/>
<dbReference type="GO" id="GO:0005524">
    <property type="term" value="F:ATP binding"/>
    <property type="evidence" value="ECO:0007669"/>
    <property type="project" value="InterPro"/>
</dbReference>
<dbReference type="GO" id="GO:0016887">
    <property type="term" value="F:ATP hydrolysis activity"/>
    <property type="evidence" value="ECO:0007669"/>
    <property type="project" value="InterPro"/>
</dbReference>
<gene>
    <name evidence="2" type="ORF">B0A49_05513</name>
</gene>
<dbReference type="GO" id="GO:0042254">
    <property type="term" value="P:ribosome biogenesis"/>
    <property type="evidence" value="ECO:0007669"/>
    <property type="project" value="TreeGrafter"/>
</dbReference>
<evidence type="ECO:0000313" key="2">
    <source>
        <dbReference type="EMBL" id="TKA68411.1"/>
    </source>
</evidence>
<dbReference type="InterPro" id="IPR003959">
    <property type="entry name" value="ATPase_AAA_core"/>
</dbReference>
<dbReference type="EMBL" id="NAJN01000821">
    <property type="protein sequence ID" value="TKA68411.1"/>
    <property type="molecule type" value="Genomic_DNA"/>
</dbReference>
<dbReference type="CDD" id="cd19481">
    <property type="entry name" value="RecA-like_protease"/>
    <property type="match status" value="1"/>
</dbReference>
<keyword evidence="3" id="KW-1185">Reference proteome</keyword>
<evidence type="ECO:0000259" key="1">
    <source>
        <dbReference type="Pfam" id="PF00004"/>
    </source>
</evidence>
<sequence>MERPARVVVEALRSQYPNLKLTVVPQYSCNLLAYAAAGFATTTAIDTEKDHLVWRQYLPPARRLDHQQGALVNQVLFGKYLYKWQGKEFVVYFINGRDGSASYPNITNQYVLSSTPEITNQLIVAAGKYGSELHNEVWVFDKGFWQKSADLWDSVQSASWDDVILEEKMKSAIINDVEGFFNSRATYQKLKVPWKRGIIYYGPPGNGKTISIKAMMHSLYKRKEPVPTLYVRTLASFGGPEYALSLIFSRARQPAPCYLVFEDLDSIVSDGVRSYFLNEVDGLQNNDGILMVGSTNHLDQLDPGISKRPSRFDRKYYFPIPNLAERVQYCKYWQHKLSDNKDIAFPDKLCVAIAKITDGFSFAYMQEAFLAALLAIAADGGKPDSGATEDDEDDGDLKSLLLWREIKKQVQLLKDELDESE</sequence>
<dbReference type="InterPro" id="IPR027417">
    <property type="entry name" value="P-loop_NTPase"/>
</dbReference>
<dbReference type="PANTHER" id="PTHR23077">
    <property type="entry name" value="AAA-FAMILY ATPASE"/>
    <property type="match status" value="1"/>
</dbReference>
<reference evidence="2 3" key="1">
    <citation type="submission" date="2017-03" db="EMBL/GenBank/DDBJ databases">
        <title>Genomes of endolithic fungi from Antarctica.</title>
        <authorList>
            <person name="Coleine C."/>
            <person name="Masonjones S."/>
            <person name="Stajich J.E."/>
        </authorList>
    </citation>
    <scope>NUCLEOTIDE SEQUENCE [LARGE SCALE GENOMIC DNA]</scope>
    <source>
        <strain evidence="2 3">CCFEE 5187</strain>
    </source>
</reference>
<proteinExistence type="predicted"/>
<dbReference type="PANTHER" id="PTHR23077:SF132">
    <property type="entry name" value="ATP-DEPENDENT ZN PROTEASE"/>
    <property type="match status" value="1"/>
</dbReference>
<dbReference type="GO" id="GO:0003723">
    <property type="term" value="F:RNA binding"/>
    <property type="evidence" value="ECO:0007669"/>
    <property type="project" value="TreeGrafter"/>
</dbReference>
<dbReference type="Gene3D" id="3.40.50.300">
    <property type="entry name" value="P-loop containing nucleotide triphosphate hydrolases"/>
    <property type="match status" value="1"/>
</dbReference>
<dbReference type="STRING" id="331657.A0A4U0WYD4"/>
<accession>A0A4U0WYD4</accession>